<evidence type="ECO:0000313" key="1">
    <source>
        <dbReference type="EMBL" id="KAI6087407.1"/>
    </source>
</evidence>
<protein>
    <submittedName>
        <fullName evidence="1">Uncharacterized protein</fullName>
    </submittedName>
</protein>
<dbReference type="Proteomes" id="UP001497680">
    <property type="component" value="Unassembled WGS sequence"/>
</dbReference>
<reference evidence="1 2" key="1">
    <citation type="journal article" date="2022" name="New Phytol.">
        <title>Ecological generalism drives hyperdiversity of secondary metabolite gene clusters in xylarialean endophytes.</title>
        <authorList>
            <person name="Franco M.E.E."/>
            <person name="Wisecaver J.H."/>
            <person name="Arnold A.E."/>
            <person name="Ju Y.M."/>
            <person name="Slot J.C."/>
            <person name="Ahrendt S."/>
            <person name="Moore L.P."/>
            <person name="Eastman K.E."/>
            <person name="Scott K."/>
            <person name="Konkel Z."/>
            <person name="Mondo S.J."/>
            <person name="Kuo A."/>
            <person name="Hayes R.D."/>
            <person name="Haridas S."/>
            <person name="Andreopoulos B."/>
            <person name="Riley R."/>
            <person name="LaButti K."/>
            <person name="Pangilinan J."/>
            <person name="Lipzen A."/>
            <person name="Amirebrahimi M."/>
            <person name="Yan J."/>
            <person name="Adam C."/>
            <person name="Keymanesh K."/>
            <person name="Ng V."/>
            <person name="Louie K."/>
            <person name="Northen T."/>
            <person name="Drula E."/>
            <person name="Henrissat B."/>
            <person name="Hsieh H.M."/>
            <person name="Youens-Clark K."/>
            <person name="Lutzoni F."/>
            <person name="Miadlikowska J."/>
            <person name="Eastwood D.C."/>
            <person name="Hamelin R.C."/>
            <person name="Grigoriev I.V."/>
            <person name="U'Ren J.M."/>
        </authorList>
    </citation>
    <scope>NUCLEOTIDE SEQUENCE [LARGE SCALE GENOMIC DNA]</scope>
    <source>
        <strain evidence="1 2">ER1909</strain>
    </source>
</reference>
<gene>
    <name evidence="1" type="ORF">F4821DRAFT_107734</name>
</gene>
<accession>A0ACC0D3S9</accession>
<proteinExistence type="predicted"/>
<sequence length="435" mass="49660">MVREFYRRFRRGPARMELGPSPSPTPPISRNKEKAPLAMRLLEQSGSINPQLGSPIFSNLPREIRELIWRFCLTRYEDLDSLYPIESRFSRPGRSAPLRTALDLLLTCQAIYVEAFLVPFEVNPFVVHDGDRQDLPPLGSSHQCIPGDLGRYEKLKPWQLAHISSVEMTVQQFQLEGGSVERVSRLVGALGRHKGYESRGFTLQGSAHFVPPRSNADGHSEAQNGGDRLSSSQNLLVGRKITSLTIRMLRTDWWAWTSSPQEGSENPKERLRLEPMVNTTANNLYLAMTRGYEARKEGAEPDFGLDGFEQEGRWGTQIIEYWPDLATLELVLETFACKESQLDYVVECAKLWTFPMEDGYHLVYEGLESSRWLGAESYGYEEGNSWIGEENKHQNGKRNGTVALWRPNSDGDDGSPQEFIMKTLRYQRKRKERKL</sequence>
<keyword evidence="2" id="KW-1185">Reference proteome</keyword>
<organism evidence="1 2">
    <name type="scientific">Hypoxylon rubiginosum</name>
    <dbReference type="NCBI Taxonomy" id="110542"/>
    <lineage>
        <taxon>Eukaryota</taxon>
        <taxon>Fungi</taxon>
        <taxon>Dikarya</taxon>
        <taxon>Ascomycota</taxon>
        <taxon>Pezizomycotina</taxon>
        <taxon>Sordariomycetes</taxon>
        <taxon>Xylariomycetidae</taxon>
        <taxon>Xylariales</taxon>
        <taxon>Hypoxylaceae</taxon>
        <taxon>Hypoxylon</taxon>
    </lineage>
</organism>
<evidence type="ECO:0000313" key="2">
    <source>
        <dbReference type="Proteomes" id="UP001497680"/>
    </source>
</evidence>
<name>A0ACC0D3S9_9PEZI</name>
<comment type="caution">
    <text evidence="1">The sequence shown here is derived from an EMBL/GenBank/DDBJ whole genome shotgun (WGS) entry which is preliminary data.</text>
</comment>
<dbReference type="EMBL" id="MU394308">
    <property type="protein sequence ID" value="KAI6087407.1"/>
    <property type="molecule type" value="Genomic_DNA"/>
</dbReference>